<dbReference type="Gene3D" id="3.10.20.90">
    <property type="entry name" value="Phosphatidylinositol 3-kinase Catalytic Subunit, Chain A, domain 1"/>
    <property type="match status" value="1"/>
</dbReference>
<feature type="transmembrane region" description="Helical" evidence="7">
    <location>
        <begin position="494"/>
        <end position="515"/>
    </location>
</feature>
<evidence type="ECO:0000256" key="1">
    <source>
        <dbReference type="ARBA" id="ARBA00004651"/>
    </source>
</evidence>
<dbReference type="NCBIfam" id="TIGR03920">
    <property type="entry name" value="T7SS_EccD"/>
    <property type="match status" value="1"/>
</dbReference>
<feature type="transmembrane region" description="Helical" evidence="7">
    <location>
        <begin position="404"/>
        <end position="421"/>
    </location>
</feature>
<dbReference type="InterPro" id="IPR044049">
    <property type="entry name" value="EccD_transm"/>
</dbReference>
<comment type="subcellular location">
    <subcellularLocation>
        <location evidence="1">Cell membrane</location>
        <topology evidence="1">Multi-pass membrane protein</topology>
    </subcellularLocation>
</comment>
<dbReference type="STRING" id="47839.BN973_00360"/>
<keyword evidence="3" id="KW-1003">Cell membrane</keyword>
<comment type="similarity">
    <text evidence="2">Belongs to the EccD/Snm4 family.</text>
</comment>
<evidence type="ECO:0000256" key="4">
    <source>
        <dbReference type="ARBA" id="ARBA00022692"/>
    </source>
</evidence>
<name>A0A024JRL9_9MYCO</name>
<feature type="transmembrane region" description="Helical" evidence="7">
    <location>
        <begin position="433"/>
        <end position="454"/>
    </location>
</feature>
<dbReference type="AlphaFoldDB" id="A0A024JRL9"/>
<evidence type="ECO:0000256" key="2">
    <source>
        <dbReference type="ARBA" id="ARBA00006162"/>
    </source>
</evidence>
<dbReference type="GO" id="GO:0005886">
    <property type="term" value="C:plasma membrane"/>
    <property type="evidence" value="ECO:0007669"/>
    <property type="project" value="UniProtKB-SubCell"/>
</dbReference>
<sequence length="523" mass="54921">MSAPSAADTAAGAGAAAAPAAAGAASPARPSTTRVTILTGRRMTDVVLPSAAPIESYIDDTVAVLAEILGETPADVLAGFDFAAQGAWTFARPGAPPLQADQSLDEAVVVDGSLLTLVPVSRTERYRPLVEDVIDAIAVLDESPEFDRAALNRFVGVAIPVVTMAITGIGAVAWMANGHHLWWPIGLGTAGLLVLLGSWAANRFYRNPNLSESLLATAFPLIVVAVAMAIPRPRGMTTSFGPPQLAAGAAAVLFLTLITRGGPRHRTELASFAAVTSITLTAAAFAYGYGWQRWVPALAIVFGLFTVTNAAKLTVVFARIALPPIPAPGETVEHEELLDPVAGEEAAEDKETRTWQAIIASVPDSAARLAERSQTAKQLLTGFITAGTLVLVAGVIGVLARGHFFVHSLVVAGLVTMMCAFRSRLYAEPWCAWSLLAATVAIPIGVTIRLSIWYPTSARWFVVVLLVAALVALTTVGAAAGIRRITPVMKRTLELFDGAVVAAILPLLLWITGVYDTVRNIQF</sequence>
<feature type="domain" description="EccD-like transmembrane" evidence="8">
    <location>
        <begin position="161"/>
        <end position="520"/>
    </location>
</feature>
<feature type="transmembrane region" description="Helical" evidence="7">
    <location>
        <begin position="379"/>
        <end position="398"/>
    </location>
</feature>
<evidence type="ECO:0000256" key="6">
    <source>
        <dbReference type="ARBA" id="ARBA00023136"/>
    </source>
</evidence>
<evidence type="ECO:0000256" key="5">
    <source>
        <dbReference type="ARBA" id="ARBA00022989"/>
    </source>
</evidence>
<reference evidence="9" key="2">
    <citation type="submission" date="2014-04" db="EMBL/GenBank/DDBJ databases">
        <authorList>
            <person name="Urmite Genomes U."/>
        </authorList>
    </citation>
    <scope>NUCLEOTIDE SEQUENCE</scope>
    <source>
        <strain evidence="9">DSM 44626</strain>
    </source>
</reference>
<protein>
    <submittedName>
        <fullName evidence="9">Transmembrane protein</fullName>
    </submittedName>
</protein>
<keyword evidence="4 7" id="KW-0812">Transmembrane</keyword>
<dbReference type="eggNOG" id="ENOG5031ZTA">
    <property type="taxonomic scope" value="Bacteria"/>
</dbReference>
<evidence type="ECO:0000313" key="9">
    <source>
        <dbReference type="EMBL" id="CDO86022.1"/>
    </source>
</evidence>
<accession>A0A024JRL9</accession>
<dbReference type="PIRSF" id="PIRSF017804">
    <property type="entry name" value="Secretion_EccD1"/>
    <property type="match status" value="1"/>
</dbReference>
<dbReference type="Pfam" id="PF08817">
    <property type="entry name" value="YukD"/>
    <property type="match status" value="1"/>
</dbReference>
<dbReference type="HOGENOM" id="CLU_038936_0_0_11"/>
<dbReference type="RefSeq" id="WP_084163259.1">
    <property type="nucleotide sequence ID" value="NZ_HG964446.1"/>
</dbReference>
<evidence type="ECO:0000256" key="3">
    <source>
        <dbReference type="ARBA" id="ARBA00022475"/>
    </source>
</evidence>
<dbReference type="Proteomes" id="UP000028880">
    <property type="component" value="Unassembled WGS sequence"/>
</dbReference>
<dbReference type="Pfam" id="PF19053">
    <property type="entry name" value="EccD"/>
    <property type="match status" value="1"/>
</dbReference>
<feature type="transmembrane region" description="Helical" evidence="7">
    <location>
        <begin position="181"/>
        <end position="201"/>
    </location>
</feature>
<evidence type="ECO:0000256" key="7">
    <source>
        <dbReference type="SAM" id="Phobius"/>
    </source>
</evidence>
<proteinExistence type="inferred from homology"/>
<organism evidence="9">
    <name type="scientific">Mycobacterium triplex</name>
    <dbReference type="NCBI Taxonomy" id="47839"/>
    <lineage>
        <taxon>Bacteria</taxon>
        <taxon>Bacillati</taxon>
        <taxon>Actinomycetota</taxon>
        <taxon>Actinomycetes</taxon>
        <taxon>Mycobacteriales</taxon>
        <taxon>Mycobacteriaceae</taxon>
        <taxon>Mycobacterium</taxon>
        <taxon>Mycobacterium simiae complex</taxon>
    </lineage>
</organism>
<feature type="transmembrane region" description="Helical" evidence="7">
    <location>
        <begin position="460"/>
        <end position="482"/>
    </location>
</feature>
<reference evidence="9" key="1">
    <citation type="journal article" date="2014" name="Genome Announc.">
        <title>Draft Genome Sequence of Mycobacterium triplex DSM 44626.</title>
        <authorList>
            <person name="Sassi M."/>
            <person name="Croce O."/>
            <person name="Robert C."/>
            <person name="Raoult D."/>
            <person name="Drancourt M."/>
        </authorList>
    </citation>
    <scope>NUCLEOTIDE SEQUENCE [LARGE SCALE GENOMIC DNA]</scope>
    <source>
        <strain evidence="9">DSM 44626</strain>
    </source>
</reference>
<keyword evidence="6 7" id="KW-0472">Membrane</keyword>
<keyword evidence="5 7" id="KW-1133">Transmembrane helix</keyword>
<dbReference type="InterPro" id="IPR006707">
    <property type="entry name" value="T7SS_EccD"/>
</dbReference>
<dbReference type="InterPro" id="IPR024962">
    <property type="entry name" value="YukD-like"/>
</dbReference>
<evidence type="ECO:0000259" key="8">
    <source>
        <dbReference type="Pfam" id="PF19053"/>
    </source>
</evidence>
<feature type="transmembrane region" description="Helical" evidence="7">
    <location>
        <begin position="243"/>
        <end position="262"/>
    </location>
</feature>
<dbReference type="OrthoDB" id="4529991at2"/>
<feature type="transmembrane region" description="Helical" evidence="7">
    <location>
        <begin position="295"/>
        <end position="318"/>
    </location>
</feature>
<dbReference type="EMBL" id="HG964446">
    <property type="protein sequence ID" value="CDO86022.1"/>
    <property type="molecule type" value="Genomic_DNA"/>
</dbReference>
<feature type="transmembrane region" description="Helical" evidence="7">
    <location>
        <begin position="154"/>
        <end position="175"/>
    </location>
</feature>
<feature type="transmembrane region" description="Helical" evidence="7">
    <location>
        <begin position="269"/>
        <end position="289"/>
    </location>
</feature>
<feature type="transmembrane region" description="Helical" evidence="7">
    <location>
        <begin position="213"/>
        <end position="231"/>
    </location>
</feature>
<gene>
    <name evidence="9" type="ORF">BN973_00360</name>
</gene>